<comment type="caution">
    <text evidence="3">The sequence shown here is derived from an EMBL/GenBank/DDBJ whole genome shotgun (WGS) entry which is preliminary data.</text>
</comment>
<dbReference type="InterPro" id="IPR011990">
    <property type="entry name" value="TPR-like_helical_dom_sf"/>
</dbReference>
<accession>A0A852USV3</accession>
<dbReference type="Gene3D" id="1.25.40.10">
    <property type="entry name" value="Tetratricopeptide repeat domain"/>
    <property type="match status" value="1"/>
</dbReference>
<dbReference type="SMART" id="SM00028">
    <property type="entry name" value="TPR"/>
    <property type="match status" value="4"/>
</dbReference>
<dbReference type="SUPFAM" id="SSF48452">
    <property type="entry name" value="TPR-like"/>
    <property type="match status" value="1"/>
</dbReference>
<dbReference type="PROSITE" id="PS50005">
    <property type="entry name" value="TPR"/>
    <property type="match status" value="1"/>
</dbReference>
<reference evidence="3 4" key="1">
    <citation type="submission" date="2020-07" db="EMBL/GenBank/DDBJ databases">
        <title>Sequencing the genomes of 1000 actinobacteria strains.</title>
        <authorList>
            <person name="Klenk H.-P."/>
        </authorList>
    </citation>
    <scope>NUCLEOTIDE SEQUENCE [LARGE SCALE GENOMIC DNA]</scope>
    <source>
        <strain evidence="3 4">DSM 45763</strain>
    </source>
</reference>
<dbReference type="AlphaFoldDB" id="A0A852USV3"/>
<feature type="repeat" description="TPR" evidence="1">
    <location>
        <begin position="448"/>
        <end position="481"/>
    </location>
</feature>
<dbReference type="EMBL" id="JACCCO010000001">
    <property type="protein sequence ID" value="NYF40697.1"/>
    <property type="molecule type" value="Genomic_DNA"/>
</dbReference>
<evidence type="ECO:0000259" key="2">
    <source>
        <dbReference type="Pfam" id="PF20703"/>
    </source>
</evidence>
<evidence type="ECO:0000313" key="4">
    <source>
        <dbReference type="Proteomes" id="UP000576393"/>
    </source>
</evidence>
<name>A0A852USV3_9ACTN</name>
<dbReference type="InterPro" id="IPR019734">
    <property type="entry name" value="TPR_rpt"/>
</dbReference>
<dbReference type="Pfam" id="PF13432">
    <property type="entry name" value="TPR_16"/>
    <property type="match status" value="1"/>
</dbReference>
<dbReference type="Pfam" id="PF20703">
    <property type="entry name" value="nSTAND1"/>
    <property type="match status" value="1"/>
</dbReference>
<dbReference type="RefSeq" id="WP_179820754.1">
    <property type="nucleotide sequence ID" value="NZ_JACCCO010000001.1"/>
</dbReference>
<organism evidence="3 4">
    <name type="scientific">Streptosporangium sandarakinum</name>
    <dbReference type="NCBI Taxonomy" id="1260955"/>
    <lineage>
        <taxon>Bacteria</taxon>
        <taxon>Bacillati</taxon>
        <taxon>Actinomycetota</taxon>
        <taxon>Actinomycetes</taxon>
        <taxon>Streptosporangiales</taxon>
        <taxon>Streptosporangiaceae</taxon>
        <taxon>Streptosporangium</taxon>
    </lineage>
</organism>
<dbReference type="InterPro" id="IPR049052">
    <property type="entry name" value="nSTAND1"/>
</dbReference>
<keyword evidence="4" id="KW-1185">Reference proteome</keyword>
<sequence>MTVETLINTVDHGPYIGLRAFRTEESRLFFGRERESRQVARLWKADRLTVLTGGPGVGKTSLLNAGVCPLLASERLRILPVGRLTYASSFPVAAMPEHNPYVLALLASWSPHESPARLAAMTISGHLRRYEAIAGRSAASGPLMAAIDQMEELFDDREDRRRHVGAFVDELAAALDDHPGLHLLLAGREEFTDLFEPYRARFGTAAGSKVVLAPLDRDAATRAVRGPSETRGRPFAPGAAEELVDDLRSVTLLDDMGRPVASPTDTVHPALVQTACSSLWETFSGADVVTGPHLRREGGAERFLGDTWRRVVSGIATDHDLYPERLLNWLGRTLTAGFPGRARVGEREAEAAGVPGSVLRALAALHLLRSEGGASGSREYALYDDRLAAVVRGLVVGGPVPAVPPAPTSSAALLHAAVQALAEGEAALARGHVRRILEAGDDDLRPRAEAWSLLGNIACEEGDLEEAVRSYDTATTMFEALGDTSAVGRLLAAAGRLHLRQGDGALALTLLRAAVERVPNDLTVQTQLGWALGELGRPRAAVAVLNGVLAVDGNTPDALRVRGEILADLGEAEEALRDLDRVPHRAEPVTRAARAFALATLHDFGAADGELAAVLADAPHEGSVLLYGARARAAEGDRVGAADLAGRALTAAGAPLPPHRREVALGLLAASEPGEPYHDDPGR</sequence>
<feature type="domain" description="Novel STAND NTPase 1" evidence="2">
    <location>
        <begin position="14"/>
        <end position="371"/>
    </location>
</feature>
<evidence type="ECO:0000256" key="1">
    <source>
        <dbReference type="PROSITE-ProRule" id="PRU00339"/>
    </source>
</evidence>
<evidence type="ECO:0000313" key="3">
    <source>
        <dbReference type="EMBL" id="NYF40697.1"/>
    </source>
</evidence>
<gene>
    <name evidence="3" type="ORF">HDA43_002856</name>
</gene>
<dbReference type="Pfam" id="PF13424">
    <property type="entry name" value="TPR_12"/>
    <property type="match status" value="1"/>
</dbReference>
<dbReference type="Gene3D" id="3.40.50.300">
    <property type="entry name" value="P-loop containing nucleotide triphosphate hydrolases"/>
    <property type="match status" value="1"/>
</dbReference>
<dbReference type="InterPro" id="IPR027417">
    <property type="entry name" value="P-loop_NTPase"/>
</dbReference>
<protein>
    <submittedName>
        <fullName evidence="3">Flp pilus assembly protein TadD</fullName>
    </submittedName>
</protein>
<dbReference type="SUPFAM" id="SSF52540">
    <property type="entry name" value="P-loop containing nucleoside triphosphate hydrolases"/>
    <property type="match status" value="1"/>
</dbReference>
<dbReference type="Proteomes" id="UP000576393">
    <property type="component" value="Unassembled WGS sequence"/>
</dbReference>
<proteinExistence type="predicted"/>
<keyword evidence="1" id="KW-0802">TPR repeat</keyword>